<sequence>MRLSALASLALATLASAQSKRGLAYPWCTSLFNENTNIDPGRFTNGGKVQWMYNWETWRPARTPAVNFIGTQAKLDSPSSPIWDLHNRWRQQGWTDVFHLNEPDLNNISPQQAVDHYLQHINPMTIRKGFPSVTSSSNGNMGLNWLQNFINICGGRCYHDYLNLHWYGSNFGQFQNHIREANRRWPNERIVISEFSLEQPANGNQQRDFFAQAIPWLDSQPYVIMYFPFVATSPDLLSRNDGAAVGHVGTGGTLFNNDGSPSAIGQLMLR</sequence>
<dbReference type="InterPro" id="IPR053183">
    <property type="entry name" value="ASL1"/>
</dbReference>
<gene>
    <name evidence="3" type="ORF">BDV98DRAFT_548839</name>
</gene>
<dbReference type="Pfam" id="PF11790">
    <property type="entry name" value="Glyco_hydro_cc"/>
    <property type="match status" value="1"/>
</dbReference>
<reference evidence="3 4" key="1">
    <citation type="journal article" date="2019" name="Nat. Ecol. Evol.">
        <title>Megaphylogeny resolves global patterns of mushroom evolution.</title>
        <authorList>
            <person name="Varga T."/>
            <person name="Krizsan K."/>
            <person name="Foldi C."/>
            <person name="Dima B."/>
            <person name="Sanchez-Garcia M."/>
            <person name="Sanchez-Ramirez S."/>
            <person name="Szollosi G.J."/>
            <person name="Szarkandi J.G."/>
            <person name="Papp V."/>
            <person name="Albert L."/>
            <person name="Andreopoulos W."/>
            <person name="Angelini C."/>
            <person name="Antonin V."/>
            <person name="Barry K.W."/>
            <person name="Bougher N.L."/>
            <person name="Buchanan P."/>
            <person name="Buyck B."/>
            <person name="Bense V."/>
            <person name="Catcheside P."/>
            <person name="Chovatia M."/>
            <person name="Cooper J."/>
            <person name="Damon W."/>
            <person name="Desjardin D."/>
            <person name="Finy P."/>
            <person name="Geml J."/>
            <person name="Haridas S."/>
            <person name="Hughes K."/>
            <person name="Justo A."/>
            <person name="Karasinski D."/>
            <person name="Kautmanova I."/>
            <person name="Kiss B."/>
            <person name="Kocsube S."/>
            <person name="Kotiranta H."/>
            <person name="LaButti K.M."/>
            <person name="Lechner B.E."/>
            <person name="Liimatainen K."/>
            <person name="Lipzen A."/>
            <person name="Lukacs Z."/>
            <person name="Mihaltcheva S."/>
            <person name="Morgado L.N."/>
            <person name="Niskanen T."/>
            <person name="Noordeloos M.E."/>
            <person name="Ohm R.A."/>
            <person name="Ortiz-Santana B."/>
            <person name="Ovrebo C."/>
            <person name="Racz N."/>
            <person name="Riley R."/>
            <person name="Savchenko A."/>
            <person name="Shiryaev A."/>
            <person name="Soop K."/>
            <person name="Spirin V."/>
            <person name="Szebenyi C."/>
            <person name="Tomsovsky M."/>
            <person name="Tulloss R.E."/>
            <person name="Uehling J."/>
            <person name="Grigoriev I.V."/>
            <person name="Vagvolgyi C."/>
            <person name="Papp T."/>
            <person name="Martin F.M."/>
            <person name="Miettinen O."/>
            <person name="Hibbett D.S."/>
            <person name="Nagy L.G."/>
        </authorList>
    </citation>
    <scope>NUCLEOTIDE SEQUENCE [LARGE SCALE GENOMIC DNA]</scope>
    <source>
        <strain evidence="3 4">CBS 309.79</strain>
    </source>
</reference>
<dbReference type="PANTHER" id="PTHR34154:SF3">
    <property type="entry name" value="ALKALI-SENSITIVE LINKAGE PROTEIN 1"/>
    <property type="match status" value="1"/>
</dbReference>
<dbReference type="AlphaFoldDB" id="A0A5C3QIH5"/>
<proteinExistence type="predicted"/>
<feature type="chain" id="PRO_5022809159" description="Asl1-like glycosyl hydrolase catalytic domain-containing protein" evidence="1">
    <location>
        <begin position="18"/>
        <end position="270"/>
    </location>
</feature>
<accession>A0A5C3QIH5</accession>
<dbReference type="GO" id="GO:0071966">
    <property type="term" value="P:fungal-type cell wall polysaccharide metabolic process"/>
    <property type="evidence" value="ECO:0007669"/>
    <property type="project" value="TreeGrafter"/>
</dbReference>
<feature type="signal peptide" evidence="1">
    <location>
        <begin position="1"/>
        <end position="17"/>
    </location>
</feature>
<dbReference type="Proteomes" id="UP000305067">
    <property type="component" value="Unassembled WGS sequence"/>
</dbReference>
<name>A0A5C3QIH5_9AGAR</name>
<keyword evidence="1" id="KW-0732">Signal</keyword>
<dbReference type="Gene3D" id="3.20.20.80">
    <property type="entry name" value="Glycosidases"/>
    <property type="match status" value="1"/>
</dbReference>
<dbReference type="EMBL" id="ML178825">
    <property type="protein sequence ID" value="TFL01317.1"/>
    <property type="molecule type" value="Genomic_DNA"/>
</dbReference>
<dbReference type="InterPro" id="IPR024655">
    <property type="entry name" value="Asl1_glyco_hydro_catalytic"/>
</dbReference>
<dbReference type="InterPro" id="IPR017853">
    <property type="entry name" value="GH"/>
</dbReference>
<dbReference type="SUPFAM" id="SSF51445">
    <property type="entry name" value="(Trans)glycosidases"/>
    <property type="match status" value="1"/>
</dbReference>
<feature type="domain" description="Asl1-like glycosyl hydrolase catalytic" evidence="2">
    <location>
        <begin position="40"/>
        <end position="266"/>
    </location>
</feature>
<evidence type="ECO:0000313" key="4">
    <source>
        <dbReference type="Proteomes" id="UP000305067"/>
    </source>
</evidence>
<dbReference type="GO" id="GO:0009277">
    <property type="term" value="C:fungal-type cell wall"/>
    <property type="evidence" value="ECO:0007669"/>
    <property type="project" value="TreeGrafter"/>
</dbReference>
<evidence type="ECO:0000259" key="2">
    <source>
        <dbReference type="Pfam" id="PF11790"/>
    </source>
</evidence>
<evidence type="ECO:0000256" key="1">
    <source>
        <dbReference type="SAM" id="SignalP"/>
    </source>
</evidence>
<dbReference type="PANTHER" id="PTHR34154">
    <property type="entry name" value="ALKALI-SENSITIVE LINKAGE PROTEIN 1"/>
    <property type="match status" value="1"/>
</dbReference>
<dbReference type="OrthoDB" id="43654at2759"/>
<protein>
    <recommendedName>
        <fullName evidence="2">Asl1-like glycosyl hydrolase catalytic domain-containing protein</fullName>
    </recommendedName>
</protein>
<evidence type="ECO:0000313" key="3">
    <source>
        <dbReference type="EMBL" id="TFL01317.1"/>
    </source>
</evidence>
<keyword evidence="4" id="KW-1185">Reference proteome</keyword>
<organism evidence="3 4">
    <name type="scientific">Pterulicium gracile</name>
    <dbReference type="NCBI Taxonomy" id="1884261"/>
    <lineage>
        <taxon>Eukaryota</taxon>
        <taxon>Fungi</taxon>
        <taxon>Dikarya</taxon>
        <taxon>Basidiomycota</taxon>
        <taxon>Agaricomycotina</taxon>
        <taxon>Agaricomycetes</taxon>
        <taxon>Agaricomycetidae</taxon>
        <taxon>Agaricales</taxon>
        <taxon>Pleurotineae</taxon>
        <taxon>Pterulaceae</taxon>
        <taxon>Pterulicium</taxon>
    </lineage>
</organism>